<feature type="domain" description="tRNA nucleotidyltransferase/poly(A) polymerase RNA and SrmB- binding" evidence="10">
    <location>
        <begin position="181"/>
        <end position="236"/>
    </location>
</feature>
<dbReference type="InterPro" id="IPR032828">
    <property type="entry name" value="PolyA_RNA-bd"/>
</dbReference>
<dbReference type="AlphaFoldDB" id="A0A9J7AMY4"/>
<dbReference type="InterPro" id="IPR002646">
    <property type="entry name" value="PolA_pol_head_dom"/>
</dbReference>
<dbReference type="SUPFAM" id="SSF81301">
    <property type="entry name" value="Nucleotidyltransferase"/>
    <property type="match status" value="1"/>
</dbReference>
<keyword evidence="4" id="KW-0548">Nucleotidyltransferase</keyword>
<dbReference type="Pfam" id="PF01743">
    <property type="entry name" value="PolyA_pol"/>
    <property type="match status" value="1"/>
</dbReference>
<dbReference type="InterPro" id="IPR050264">
    <property type="entry name" value="Bact_CCA-adding_enz_type3_sf"/>
</dbReference>
<proteinExistence type="inferred from homology"/>
<protein>
    <submittedName>
        <fullName evidence="11">CCA tRNA nucleotidyltransferase</fullName>
    </submittedName>
</protein>
<evidence type="ECO:0000313" key="12">
    <source>
        <dbReference type="Proteomes" id="UP001060336"/>
    </source>
</evidence>
<organism evidence="11 12">
    <name type="scientific">Nisaea acidiphila</name>
    <dbReference type="NCBI Taxonomy" id="1862145"/>
    <lineage>
        <taxon>Bacteria</taxon>
        <taxon>Pseudomonadati</taxon>
        <taxon>Pseudomonadota</taxon>
        <taxon>Alphaproteobacteria</taxon>
        <taxon>Rhodospirillales</taxon>
        <taxon>Thalassobaculaceae</taxon>
        <taxon>Nisaea</taxon>
    </lineage>
</organism>
<dbReference type="GO" id="GO:0016779">
    <property type="term" value="F:nucleotidyltransferase activity"/>
    <property type="evidence" value="ECO:0007669"/>
    <property type="project" value="UniProtKB-KW"/>
</dbReference>
<dbReference type="GO" id="GO:0046872">
    <property type="term" value="F:metal ion binding"/>
    <property type="evidence" value="ECO:0007669"/>
    <property type="project" value="UniProtKB-KW"/>
</dbReference>
<evidence type="ECO:0000256" key="2">
    <source>
        <dbReference type="ARBA" id="ARBA00022679"/>
    </source>
</evidence>
<dbReference type="Gene3D" id="1.10.3090.10">
    <property type="entry name" value="cca-adding enzyme, domain 2"/>
    <property type="match status" value="1"/>
</dbReference>
<evidence type="ECO:0000256" key="1">
    <source>
        <dbReference type="ARBA" id="ARBA00001946"/>
    </source>
</evidence>
<gene>
    <name evidence="11" type="ORF">NUH88_14025</name>
</gene>
<dbReference type="GO" id="GO:0000166">
    <property type="term" value="F:nucleotide binding"/>
    <property type="evidence" value="ECO:0007669"/>
    <property type="project" value="UniProtKB-KW"/>
</dbReference>
<dbReference type="CDD" id="cd05398">
    <property type="entry name" value="NT_ClassII-CCAase"/>
    <property type="match status" value="1"/>
</dbReference>
<name>A0A9J7AMY4_9PROT</name>
<sequence>MRIPPQTWMTAPETRAVMDILNRDGDMARFVGGCVRSAVLDLPIADVDIATRYNPETVTKILEAEGIRVVPTGLEHGTVTAVVNHEHFEITTLRLDVETDGRRAVVAFTEDWREDAARRDFTMNAMFMRPDGSLDDPFGGHSDALAGKVRFVGDPVTRIREDVLRILRFFRFHAHYGRGAIDPAGLHACHETAPLIRELSGERIRVEFLKLLVAPSPLSVLEIMEKSGVLPVFLPGPYDFETLSRLIAFGSRTPDPVLRLAAFAPERADQAFRASERMRFSNAEAARFHTLSTTELAPLPEEAAARREIYRHGNALFEDLIRLQAARGVLDLRHAERLRTLSAHWPKPELPVRGADLVKMGLAAGPAVGEALRRLEAWWIAGDFAPDRETCLAETRRIIAEESK</sequence>
<evidence type="ECO:0000256" key="6">
    <source>
        <dbReference type="ARBA" id="ARBA00022741"/>
    </source>
</evidence>
<evidence type="ECO:0000259" key="9">
    <source>
        <dbReference type="Pfam" id="PF01743"/>
    </source>
</evidence>
<feature type="domain" description="Poly A polymerase head" evidence="9">
    <location>
        <begin position="28"/>
        <end position="149"/>
    </location>
</feature>
<evidence type="ECO:0000256" key="7">
    <source>
        <dbReference type="ARBA" id="ARBA00022842"/>
    </source>
</evidence>
<dbReference type="Proteomes" id="UP001060336">
    <property type="component" value="Chromosome"/>
</dbReference>
<evidence type="ECO:0000256" key="8">
    <source>
        <dbReference type="RuleBase" id="RU003953"/>
    </source>
</evidence>
<dbReference type="RefSeq" id="WP_257767033.1">
    <property type="nucleotide sequence ID" value="NZ_CP102480.1"/>
</dbReference>
<dbReference type="PANTHER" id="PTHR46173">
    <property type="entry name" value="CCA TRNA NUCLEOTIDYLTRANSFERASE 1, MITOCHONDRIAL"/>
    <property type="match status" value="1"/>
</dbReference>
<dbReference type="GO" id="GO:0000049">
    <property type="term" value="F:tRNA binding"/>
    <property type="evidence" value="ECO:0007669"/>
    <property type="project" value="TreeGrafter"/>
</dbReference>
<accession>A0A9J7AMY4</accession>
<dbReference type="EMBL" id="CP102480">
    <property type="protein sequence ID" value="UUX48526.1"/>
    <property type="molecule type" value="Genomic_DNA"/>
</dbReference>
<comment type="similarity">
    <text evidence="8">Belongs to the tRNA nucleotidyltransferase/poly(A) polymerase family.</text>
</comment>
<keyword evidence="5" id="KW-0479">Metal-binding</keyword>
<keyword evidence="2 8" id="KW-0808">Transferase</keyword>
<keyword evidence="7" id="KW-0460">Magnesium</keyword>
<keyword evidence="3" id="KW-0819">tRNA processing</keyword>
<keyword evidence="8" id="KW-0694">RNA-binding</keyword>
<evidence type="ECO:0000256" key="5">
    <source>
        <dbReference type="ARBA" id="ARBA00022723"/>
    </source>
</evidence>
<comment type="cofactor">
    <cofactor evidence="1">
        <name>Mg(2+)</name>
        <dbReference type="ChEBI" id="CHEBI:18420"/>
    </cofactor>
</comment>
<dbReference type="SUPFAM" id="SSF81891">
    <property type="entry name" value="Poly A polymerase C-terminal region-like"/>
    <property type="match status" value="1"/>
</dbReference>
<keyword evidence="6" id="KW-0547">Nucleotide-binding</keyword>
<evidence type="ECO:0000259" key="10">
    <source>
        <dbReference type="Pfam" id="PF12627"/>
    </source>
</evidence>
<dbReference type="PANTHER" id="PTHR46173:SF1">
    <property type="entry name" value="CCA TRNA NUCLEOTIDYLTRANSFERASE 1, MITOCHONDRIAL"/>
    <property type="match status" value="1"/>
</dbReference>
<dbReference type="Gene3D" id="3.30.460.10">
    <property type="entry name" value="Beta Polymerase, domain 2"/>
    <property type="match status" value="1"/>
</dbReference>
<dbReference type="InterPro" id="IPR043519">
    <property type="entry name" value="NT_sf"/>
</dbReference>
<keyword evidence="12" id="KW-1185">Reference proteome</keyword>
<evidence type="ECO:0000256" key="4">
    <source>
        <dbReference type="ARBA" id="ARBA00022695"/>
    </source>
</evidence>
<reference evidence="11" key="1">
    <citation type="submission" date="2022-08" db="EMBL/GenBank/DDBJ databases">
        <title>Nisaea acidiphila sp. nov., isolated from a marine algal debris and emended description of the genus Nisaea Urios et al. 2008.</title>
        <authorList>
            <person name="Kwon K."/>
        </authorList>
    </citation>
    <scope>NUCLEOTIDE SEQUENCE</scope>
    <source>
        <strain evidence="11">MEBiC11861</strain>
    </source>
</reference>
<dbReference type="Pfam" id="PF12627">
    <property type="entry name" value="PolyA_pol_RNAbd"/>
    <property type="match status" value="1"/>
</dbReference>
<dbReference type="GO" id="GO:0008033">
    <property type="term" value="P:tRNA processing"/>
    <property type="evidence" value="ECO:0007669"/>
    <property type="project" value="UniProtKB-KW"/>
</dbReference>
<dbReference type="KEGG" id="naci:NUH88_14025"/>
<evidence type="ECO:0000313" key="11">
    <source>
        <dbReference type="EMBL" id="UUX48526.1"/>
    </source>
</evidence>
<evidence type="ECO:0000256" key="3">
    <source>
        <dbReference type="ARBA" id="ARBA00022694"/>
    </source>
</evidence>